<dbReference type="RefSeq" id="WP_183617587.1">
    <property type="nucleotide sequence ID" value="NZ_JACIDY010000007.1"/>
</dbReference>
<accession>A0A7W6C9V2</accession>
<comment type="caution">
    <text evidence="2">The sequence shown here is derived from an EMBL/GenBank/DDBJ whole genome shotgun (WGS) entry which is preliminary data.</text>
</comment>
<feature type="compositionally biased region" description="Pro residues" evidence="1">
    <location>
        <begin position="66"/>
        <end position="75"/>
    </location>
</feature>
<reference evidence="2 3" key="1">
    <citation type="submission" date="2020-08" db="EMBL/GenBank/DDBJ databases">
        <title>Genomic Encyclopedia of Type Strains, Phase IV (KMG-IV): sequencing the most valuable type-strain genomes for metagenomic binning, comparative biology and taxonomic classification.</title>
        <authorList>
            <person name="Goeker M."/>
        </authorList>
    </citation>
    <scope>NUCLEOTIDE SEQUENCE [LARGE SCALE GENOMIC DNA]</scope>
    <source>
        <strain evidence="2 3">DSM 27568</strain>
    </source>
</reference>
<proteinExistence type="predicted"/>
<evidence type="ECO:0000313" key="2">
    <source>
        <dbReference type="EMBL" id="MBB3941037.1"/>
    </source>
</evidence>
<dbReference type="InterPro" id="IPR009562">
    <property type="entry name" value="DUF1178"/>
</dbReference>
<feature type="region of interest" description="Disordered" evidence="1">
    <location>
        <begin position="55"/>
        <end position="75"/>
    </location>
</feature>
<protein>
    <recommendedName>
        <fullName evidence="4">DUF1178 family protein</fullName>
    </recommendedName>
</protein>
<dbReference type="EMBL" id="JACIDY010000007">
    <property type="protein sequence ID" value="MBB3941037.1"/>
    <property type="molecule type" value="Genomic_DNA"/>
</dbReference>
<dbReference type="PIRSF" id="PIRSF032131">
    <property type="entry name" value="UCP032131"/>
    <property type="match status" value="1"/>
</dbReference>
<dbReference type="Pfam" id="PF06676">
    <property type="entry name" value="DUF1178"/>
    <property type="match status" value="1"/>
</dbReference>
<evidence type="ECO:0008006" key="4">
    <source>
        <dbReference type="Google" id="ProtNLM"/>
    </source>
</evidence>
<name>A0A7W6C9V2_9SPHN</name>
<evidence type="ECO:0000256" key="1">
    <source>
        <dbReference type="SAM" id="MobiDB-lite"/>
    </source>
</evidence>
<gene>
    <name evidence="2" type="ORF">GGR39_002705</name>
</gene>
<evidence type="ECO:0000313" key="3">
    <source>
        <dbReference type="Proteomes" id="UP000561459"/>
    </source>
</evidence>
<sequence>MIVFDLECRRGQHRFEGWFRSSEDFARQEELGLLTCPNCGSADIGKALMAPHVGRKGNQMPVHAPSVPPPAAAPAPTTLPAPAPAAVAAPAVSSTPLPPEAMALMHKLARMQAEALKSSRFVGSSFADDARAMHYGEREAETIHGQTTIEEARELLDEGIAVAPLPFPVVPPEQAN</sequence>
<organism evidence="2 3">
    <name type="scientific">Novosphingobium fluoreni</name>
    <dbReference type="NCBI Taxonomy" id="1391222"/>
    <lineage>
        <taxon>Bacteria</taxon>
        <taxon>Pseudomonadati</taxon>
        <taxon>Pseudomonadota</taxon>
        <taxon>Alphaproteobacteria</taxon>
        <taxon>Sphingomonadales</taxon>
        <taxon>Sphingomonadaceae</taxon>
        <taxon>Novosphingobium</taxon>
    </lineage>
</organism>
<dbReference type="AlphaFoldDB" id="A0A7W6C9V2"/>
<dbReference type="Proteomes" id="UP000561459">
    <property type="component" value="Unassembled WGS sequence"/>
</dbReference>
<keyword evidence="3" id="KW-1185">Reference proteome</keyword>